<dbReference type="AlphaFoldDB" id="A0A2P7U266"/>
<comment type="caution">
    <text evidence="3">The sequence shown here is derived from an EMBL/GenBank/DDBJ whole genome shotgun (WGS) entry which is preliminary data.</text>
</comment>
<reference evidence="3 4" key="1">
    <citation type="submission" date="2018-03" db="EMBL/GenBank/DDBJ databases">
        <title>Neisseria weixii sp. nov., isolated from the intestinal contents of Tibetan Plateau pika (Ochotona curzoniae) in Yushu, Qinghai Province, China.</title>
        <authorList>
            <person name="Gui Z."/>
        </authorList>
    </citation>
    <scope>NUCLEOTIDE SEQUENCE [LARGE SCALE GENOMIC DNA]</scope>
    <source>
        <strain evidence="3 4">ATCC 51483</strain>
    </source>
</reference>
<accession>A0A2P7U266</accession>
<dbReference type="PANTHER" id="PTHR40114:SF1">
    <property type="entry name" value="SLR0698 PROTEIN"/>
    <property type="match status" value="1"/>
</dbReference>
<evidence type="ECO:0000256" key="1">
    <source>
        <dbReference type="PIRSR" id="PIRSR016487-1"/>
    </source>
</evidence>
<feature type="domain" description="CYTH" evidence="2">
    <location>
        <begin position="2"/>
        <end position="148"/>
    </location>
</feature>
<dbReference type="Pfam" id="PF01928">
    <property type="entry name" value="CYTH"/>
    <property type="match status" value="1"/>
</dbReference>
<dbReference type="SMART" id="SM01118">
    <property type="entry name" value="CYTH"/>
    <property type="match status" value="1"/>
</dbReference>
<dbReference type="InterPro" id="IPR023577">
    <property type="entry name" value="CYTH_domain"/>
</dbReference>
<name>A0A2P7U266_9NEIS</name>
<dbReference type="Gene3D" id="2.40.320.10">
    <property type="entry name" value="Hypothetical Protein Pfu-838710-001"/>
    <property type="match status" value="1"/>
</dbReference>
<dbReference type="EMBL" id="PXYY01000010">
    <property type="protein sequence ID" value="PSJ81013.1"/>
    <property type="molecule type" value="Genomic_DNA"/>
</dbReference>
<dbReference type="PANTHER" id="PTHR40114">
    <property type="entry name" value="SLR0698 PROTEIN"/>
    <property type="match status" value="1"/>
</dbReference>
<keyword evidence="4" id="KW-1185">Reference proteome</keyword>
<dbReference type="PIRSF" id="PIRSF016487">
    <property type="entry name" value="CYTH_UCP016487"/>
    <property type="match status" value="1"/>
</dbReference>
<evidence type="ECO:0000259" key="2">
    <source>
        <dbReference type="PROSITE" id="PS51707"/>
    </source>
</evidence>
<dbReference type="InterPro" id="IPR012042">
    <property type="entry name" value="NeuTTM/CthTTM-like"/>
</dbReference>
<dbReference type="CDD" id="cd07891">
    <property type="entry name" value="CYTH-like_CthTTM-like_1"/>
    <property type="match status" value="1"/>
</dbReference>
<dbReference type="SUPFAM" id="SSF55154">
    <property type="entry name" value="CYTH-like phosphatases"/>
    <property type="match status" value="1"/>
</dbReference>
<organism evidence="3 4">
    <name type="scientific">Neisseria iguanae</name>
    <dbReference type="NCBI Taxonomy" id="90242"/>
    <lineage>
        <taxon>Bacteria</taxon>
        <taxon>Pseudomonadati</taxon>
        <taxon>Pseudomonadota</taxon>
        <taxon>Betaproteobacteria</taxon>
        <taxon>Neisseriales</taxon>
        <taxon>Neisseriaceae</taxon>
        <taxon>Neisseria</taxon>
    </lineage>
</organism>
<dbReference type="InterPro" id="IPR033469">
    <property type="entry name" value="CYTH-like_dom_sf"/>
</dbReference>
<gene>
    <name evidence="3" type="ORF">C7N83_03005</name>
</gene>
<dbReference type="PROSITE" id="PS51707">
    <property type="entry name" value="CYTH"/>
    <property type="match status" value="1"/>
</dbReference>
<feature type="active site" description="Proton acceptor" evidence="1">
    <location>
        <position position="30"/>
    </location>
</feature>
<evidence type="ECO:0000313" key="3">
    <source>
        <dbReference type="EMBL" id="PSJ81013.1"/>
    </source>
</evidence>
<evidence type="ECO:0000313" key="4">
    <source>
        <dbReference type="Proteomes" id="UP000241868"/>
    </source>
</evidence>
<dbReference type="RefSeq" id="WP_106740537.1">
    <property type="nucleotide sequence ID" value="NZ_PXYY01000010.1"/>
</dbReference>
<dbReference type="Proteomes" id="UP000241868">
    <property type="component" value="Unassembled WGS sequence"/>
</dbReference>
<dbReference type="OrthoDB" id="9805588at2"/>
<proteinExistence type="predicted"/>
<sequence>MSVEIERRFLLKNDDWRHTASAPQMLQQGYLSVEKERTIRVRIINHQAWLTLKGYISDMSRSEFEYEIPLEHAQTMMAAMCPFKMEKRRYRVEFEGFVYEIDEYSGDNAPLVVAEIELPSEDAAFARPDWLGNEITSDGKFTNAYLSKHPYATWAR</sequence>
<protein>
    <submittedName>
        <fullName evidence="3">Adenylate cyclase</fullName>
    </submittedName>
</protein>